<feature type="transmembrane region" description="Helical" evidence="10">
    <location>
        <begin position="405"/>
        <end position="427"/>
    </location>
</feature>
<evidence type="ECO:0000256" key="4">
    <source>
        <dbReference type="ARBA" id="ARBA00022597"/>
    </source>
</evidence>
<proteinExistence type="inferred from homology"/>
<feature type="transmembrane region" description="Helical" evidence="10">
    <location>
        <begin position="77"/>
        <end position="96"/>
    </location>
</feature>
<evidence type="ECO:0000313" key="12">
    <source>
        <dbReference type="EMBL" id="OCB89492.1"/>
    </source>
</evidence>
<protein>
    <submittedName>
        <fullName evidence="12">General substrate transporter</fullName>
    </submittedName>
</protein>
<name>A0A9Q5N717_SANBA</name>
<dbReference type="InterPro" id="IPR003663">
    <property type="entry name" value="Sugar/inositol_transpt"/>
</dbReference>
<organism evidence="12 13">
    <name type="scientific">Sanghuangporus baumii</name>
    <name type="common">Phellinus baumii</name>
    <dbReference type="NCBI Taxonomy" id="108892"/>
    <lineage>
        <taxon>Eukaryota</taxon>
        <taxon>Fungi</taxon>
        <taxon>Dikarya</taxon>
        <taxon>Basidiomycota</taxon>
        <taxon>Agaricomycotina</taxon>
        <taxon>Agaricomycetes</taxon>
        <taxon>Hymenochaetales</taxon>
        <taxon>Hymenochaetaceae</taxon>
        <taxon>Sanghuangporus</taxon>
    </lineage>
</organism>
<dbReference type="PROSITE" id="PS50850">
    <property type="entry name" value="MFS"/>
    <property type="match status" value="1"/>
</dbReference>
<feature type="transmembrane region" description="Helical" evidence="10">
    <location>
        <begin position="484"/>
        <end position="501"/>
    </location>
</feature>
<feature type="transmembrane region" description="Helical" evidence="10">
    <location>
        <begin position="439"/>
        <end position="463"/>
    </location>
</feature>
<evidence type="ECO:0000256" key="10">
    <source>
        <dbReference type="SAM" id="Phobius"/>
    </source>
</evidence>
<evidence type="ECO:0000256" key="8">
    <source>
        <dbReference type="ARBA" id="ARBA00049119"/>
    </source>
</evidence>
<feature type="transmembrane region" description="Helical" evidence="10">
    <location>
        <begin position="377"/>
        <end position="398"/>
    </location>
</feature>
<dbReference type="Proteomes" id="UP000757232">
    <property type="component" value="Unassembled WGS sequence"/>
</dbReference>
<evidence type="ECO:0000256" key="3">
    <source>
        <dbReference type="ARBA" id="ARBA00022448"/>
    </source>
</evidence>
<dbReference type="Gene3D" id="1.20.1250.20">
    <property type="entry name" value="MFS general substrate transporter like domains"/>
    <property type="match status" value="2"/>
</dbReference>
<evidence type="ECO:0000256" key="5">
    <source>
        <dbReference type="ARBA" id="ARBA00022692"/>
    </source>
</evidence>
<comment type="caution">
    <text evidence="12">The sequence shown here is derived from an EMBL/GenBank/DDBJ whole genome shotgun (WGS) entry which is preliminary data.</text>
</comment>
<dbReference type="InterPro" id="IPR036259">
    <property type="entry name" value="MFS_trans_sf"/>
</dbReference>
<keyword evidence="4" id="KW-0762">Sugar transport</keyword>
<comment type="catalytic activity">
    <reaction evidence="8">
        <text>myo-inositol(out) + H(+)(out) = myo-inositol(in) + H(+)(in)</text>
        <dbReference type="Rhea" id="RHEA:60364"/>
        <dbReference type="ChEBI" id="CHEBI:15378"/>
        <dbReference type="ChEBI" id="CHEBI:17268"/>
    </reaction>
</comment>
<keyword evidence="3" id="KW-0813">Transport</keyword>
<dbReference type="InterPro" id="IPR005829">
    <property type="entry name" value="Sugar_transporter_CS"/>
</dbReference>
<dbReference type="PROSITE" id="PS00217">
    <property type="entry name" value="SUGAR_TRANSPORT_2"/>
    <property type="match status" value="1"/>
</dbReference>
<feature type="transmembrane region" description="Helical" evidence="10">
    <location>
        <begin position="108"/>
        <end position="130"/>
    </location>
</feature>
<dbReference type="InterPro" id="IPR050360">
    <property type="entry name" value="MFS_Sugar_Transporters"/>
</dbReference>
<dbReference type="EMBL" id="LNZH02000154">
    <property type="protein sequence ID" value="OCB89492.1"/>
    <property type="molecule type" value="Genomic_DNA"/>
</dbReference>
<evidence type="ECO:0000256" key="7">
    <source>
        <dbReference type="ARBA" id="ARBA00023136"/>
    </source>
</evidence>
<evidence type="ECO:0000256" key="6">
    <source>
        <dbReference type="ARBA" id="ARBA00022989"/>
    </source>
</evidence>
<dbReference type="OrthoDB" id="5141738at2759"/>
<dbReference type="GO" id="GO:0005351">
    <property type="term" value="F:carbohydrate:proton symporter activity"/>
    <property type="evidence" value="ECO:0007669"/>
    <property type="project" value="TreeGrafter"/>
</dbReference>
<keyword evidence="13" id="KW-1185">Reference proteome</keyword>
<keyword evidence="5 10" id="KW-0812">Transmembrane</keyword>
<feature type="transmembrane region" description="Helical" evidence="10">
    <location>
        <begin position="167"/>
        <end position="187"/>
    </location>
</feature>
<feature type="transmembrane region" description="Helical" evidence="10">
    <location>
        <begin position="507"/>
        <end position="524"/>
    </location>
</feature>
<dbReference type="PRINTS" id="PR00171">
    <property type="entry name" value="SUGRTRNSPORT"/>
</dbReference>
<comment type="subcellular location">
    <subcellularLocation>
        <location evidence="1">Membrane</location>
        <topology evidence="1">Multi-pass membrane protein</topology>
    </subcellularLocation>
</comment>
<evidence type="ECO:0000256" key="1">
    <source>
        <dbReference type="ARBA" id="ARBA00004141"/>
    </source>
</evidence>
<feature type="transmembrane region" description="Helical" evidence="10">
    <location>
        <begin position="199"/>
        <end position="218"/>
    </location>
</feature>
<reference evidence="12" key="1">
    <citation type="submission" date="2016-06" db="EMBL/GenBank/DDBJ databases">
        <title>Draft Genome sequence of the fungus Inonotus baumii.</title>
        <authorList>
            <person name="Zhu H."/>
            <person name="Lin W."/>
        </authorList>
    </citation>
    <scope>NUCLEOTIDE SEQUENCE</scope>
    <source>
        <strain evidence="12">821</strain>
    </source>
</reference>
<accession>A0A9Q5N717</accession>
<dbReference type="Pfam" id="PF00083">
    <property type="entry name" value="Sugar_tr"/>
    <property type="match status" value="2"/>
</dbReference>
<comment type="similarity">
    <text evidence="2">Belongs to the major facilitator superfamily. Sugar transporter (TC 2.A.1.1) family.</text>
</comment>
<dbReference type="CDD" id="cd17356">
    <property type="entry name" value="MFS_HXT"/>
    <property type="match status" value="1"/>
</dbReference>
<feature type="region of interest" description="Disordered" evidence="9">
    <location>
        <begin position="264"/>
        <end position="284"/>
    </location>
</feature>
<evidence type="ECO:0000256" key="2">
    <source>
        <dbReference type="ARBA" id="ARBA00010992"/>
    </source>
</evidence>
<feature type="domain" description="Major facilitator superfamily (MFS) profile" evidence="11">
    <location>
        <begin position="31"/>
        <end position="528"/>
    </location>
</feature>
<evidence type="ECO:0000313" key="13">
    <source>
        <dbReference type="Proteomes" id="UP000757232"/>
    </source>
</evidence>
<dbReference type="PANTHER" id="PTHR48022:SF75">
    <property type="entry name" value="GALACTOSE TRANSPORTER-RELATED"/>
    <property type="match status" value="1"/>
</dbReference>
<evidence type="ECO:0000256" key="9">
    <source>
        <dbReference type="SAM" id="MobiDB-lite"/>
    </source>
</evidence>
<sequence length="576" mass="62978">MTSGSENSYFPARGAVFNMQGATMSIFSIVLALLASMGGFIFGYDTGQISDILLMDDFKQRFAECDRGSCTFSDVRSGVIVALLSIGTLIGSLIGAPTSDFCGRRNAMSINCGIFTVGVLVQITSFRFWLQFAIGRFISGLGIGGLSAVVPTYIAECTPPQIRGSLTGTYQLFITFGILIAYCMCFGTRGLSGSGSWRIVVGLGIAFALFLGISVQFMPESPRWSILHGDANAARKVISRVRSLPEDHPIVNSELQEILRSVETKAHKSTDSNESSSDDNEKKEKVQSFSNDWLSCFRGFRAGSSRLGYRTVLGMALQGLQQLTGANYLGFRAGSSRLGYRTVLGMALQGLQQLTGANYFIYYGATIFQAVGVSDPYVTQILIGVVNFACTFLGLYAFERFGRRIPLIFGGVWQSLWLFVFAAAGTAKEPSEDKAIGKLMIVSACLFFLGMASTWAPGTWIVISEYCPTHSRAKQVALSTASNWLFNFLLAFFTPMIVSALNFRYGFIFAACNLTGAIVVYFFVYESAGMSLENVDLMYRDARTTPWTSRRWVPPTTEQKGCKILGIDSKEIEEGH</sequence>
<keyword evidence="6 10" id="KW-1133">Transmembrane helix</keyword>
<feature type="transmembrane region" description="Helical" evidence="10">
    <location>
        <begin position="137"/>
        <end position="155"/>
    </location>
</feature>
<dbReference type="PANTHER" id="PTHR48022">
    <property type="entry name" value="PLASTIDIC GLUCOSE TRANSPORTER 4"/>
    <property type="match status" value="1"/>
</dbReference>
<dbReference type="SUPFAM" id="SSF103473">
    <property type="entry name" value="MFS general substrate transporter"/>
    <property type="match status" value="1"/>
</dbReference>
<dbReference type="AlphaFoldDB" id="A0A9Q5N717"/>
<evidence type="ECO:0000259" key="11">
    <source>
        <dbReference type="PROSITE" id="PS50850"/>
    </source>
</evidence>
<dbReference type="InterPro" id="IPR005828">
    <property type="entry name" value="MFS_sugar_transport-like"/>
</dbReference>
<gene>
    <name evidence="12" type="ORF">A7U60_g3287</name>
</gene>
<dbReference type="InterPro" id="IPR020846">
    <property type="entry name" value="MFS_dom"/>
</dbReference>
<dbReference type="GO" id="GO:0005886">
    <property type="term" value="C:plasma membrane"/>
    <property type="evidence" value="ECO:0007669"/>
    <property type="project" value="TreeGrafter"/>
</dbReference>
<keyword evidence="7 10" id="KW-0472">Membrane</keyword>
<feature type="transmembrane region" description="Helical" evidence="10">
    <location>
        <begin position="20"/>
        <end position="44"/>
    </location>
</feature>